<dbReference type="EMBL" id="JADBJN010000003">
    <property type="protein sequence ID" value="KAG5672089.1"/>
    <property type="molecule type" value="Genomic_DNA"/>
</dbReference>
<evidence type="ECO:0000313" key="2">
    <source>
        <dbReference type="Proteomes" id="UP001107558"/>
    </source>
</evidence>
<dbReference type="AlphaFoldDB" id="A0A9J6BQE0"/>
<sequence length="83" mass="9226">MIATLKSLAVAGRHHSILNGKISTFLEYLFENSFLPSLRWSDVPGKSTEERIKLVDYSSVIGLFKSAASENVDGVIQFPKIKK</sequence>
<organism evidence="1 2">
    <name type="scientific">Polypedilum vanderplanki</name>
    <name type="common">Sleeping chironomid midge</name>
    <dbReference type="NCBI Taxonomy" id="319348"/>
    <lineage>
        <taxon>Eukaryota</taxon>
        <taxon>Metazoa</taxon>
        <taxon>Ecdysozoa</taxon>
        <taxon>Arthropoda</taxon>
        <taxon>Hexapoda</taxon>
        <taxon>Insecta</taxon>
        <taxon>Pterygota</taxon>
        <taxon>Neoptera</taxon>
        <taxon>Endopterygota</taxon>
        <taxon>Diptera</taxon>
        <taxon>Nematocera</taxon>
        <taxon>Chironomoidea</taxon>
        <taxon>Chironomidae</taxon>
        <taxon>Chironominae</taxon>
        <taxon>Polypedilum</taxon>
        <taxon>Polypedilum</taxon>
    </lineage>
</organism>
<protein>
    <submittedName>
        <fullName evidence="1">Uncharacterized protein</fullName>
    </submittedName>
</protein>
<proteinExistence type="predicted"/>
<reference evidence="1" key="1">
    <citation type="submission" date="2021-03" db="EMBL/GenBank/DDBJ databases">
        <title>Chromosome level genome of the anhydrobiotic midge Polypedilum vanderplanki.</title>
        <authorList>
            <person name="Yoshida Y."/>
            <person name="Kikawada T."/>
            <person name="Gusev O."/>
        </authorList>
    </citation>
    <scope>NUCLEOTIDE SEQUENCE</scope>
    <source>
        <strain evidence="1">NIAS01</strain>
        <tissue evidence="1">Whole body or cell culture</tissue>
    </source>
</reference>
<dbReference type="Proteomes" id="UP001107558">
    <property type="component" value="Chromosome 3"/>
</dbReference>
<comment type="caution">
    <text evidence="1">The sequence shown here is derived from an EMBL/GenBank/DDBJ whole genome shotgun (WGS) entry which is preliminary data.</text>
</comment>
<keyword evidence="2" id="KW-1185">Reference proteome</keyword>
<evidence type="ECO:0000313" key="1">
    <source>
        <dbReference type="EMBL" id="KAG5672089.1"/>
    </source>
</evidence>
<name>A0A9J6BQE0_POLVA</name>
<gene>
    <name evidence="1" type="ORF">PVAND_002244</name>
</gene>
<accession>A0A9J6BQE0</accession>